<accession>A0A841ED29</accession>
<reference evidence="1 2" key="1">
    <citation type="submission" date="2020-08" db="EMBL/GenBank/DDBJ databases">
        <title>Sequencing the genomes of 1000 actinobacteria strains.</title>
        <authorList>
            <person name="Klenk H.-P."/>
        </authorList>
    </citation>
    <scope>NUCLEOTIDE SEQUENCE [LARGE SCALE GENOMIC DNA]</scope>
    <source>
        <strain evidence="1 2">DSM 44593</strain>
    </source>
</reference>
<dbReference type="EMBL" id="JACHLY010000002">
    <property type="protein sequence ID" value="MBB6000896.1"/>
    <property type="molecule type" value="Genomic_DNA"/>
</dbReference>
<evidence type="ECO:0008006" key="3">
    <source>
        <dbReference type="Google" id="ProtNLM"/>
    </source>
</evidence>
<protein>
    <recommendedName>
        <fullName evidence="3">DUF4162 domain-containing protein</fullName>
    </recommendedName>
</protein>
<name>A0A841ED29_9ACTN</name>
<sequence>MPARTPAQAPRRWAAHPVRRCRAAGIRLRGTRVPRPTLDDIFLSLTGRSLREDRD</sequence>
<gene>
    <name evidence="1" type="ORF">HNR25_004725</name>
</gene>
<evidence type="ECO:0000313" key="2">
    <source>
        <dbReference type="Proteomes" id="UP000578077"/>
    </source>
</evidence>
<dbReference type="Proteomes" id="UP000578077">
    <property type="component" value="Unassembled WGS sequence"/>
</dbReference>
<proteinExistence type="predicted"/>
<keyword evidence="2" id="KW-1185">Reference proteome</keyword>
<evidence type="ECO:0000313" key="1">
    <source>
        <dbReference type="EMBL" id="MBB6000896.1"/>
    </source>
</evidence>
<comment type="caution">
    <text evidence="1">The sequence shown here is derived from an EMBL/GenBank/DDBJ whole genome shotgun (WGS) entry which is preliminary data.</text>
</comment>
<dbReference type="AlphaFoldDB" id="A0A841ED29"/>
<organism evidence="1 2">
    <name type="scientific">Streptomonospora salina</name>
    <dbReference type="NCBI Taxonomy" id="104205"/>
    <lineage>
        <taxon>Bacteria</taxon>
        <taxon>Bacillati</taxon>
        <taxon>Actinomycetota</taxon>
        <taxon>Actinomycetes</taxon>
        <taxon>Streptosporangiales</taxon>
        <taxon>Nocardiopsidaceae</taxon>
        <taxon>Streptomonospora</taxon>
    </lineage>
</organism>
<dbReference type="RefSeq" id="WP_184640630.1">
    <property type="nucleotide sequence ID" value="NZ_BAABKT010000017.1"/>
</dbReference>